<sequence length="207" mass="24090">MEEPNKRRSSGDKGGYIFWRQDCFKERGYGENIINKAYLKAKNTDRNILLAPKKKEQKTSFDNKISFITRYCIDFTSPVEFEGFLTLKIRPYVNLPPNCCSKGIVYLITCTKCNEQYVGCTTRSLKERAREHINQVSNIQHSSKTNVTRHFMECNNSNLKYFSIQGIEQIKTSVRGGDFVTKLRRRECTGYFIYKLGCHLDSIFNLT</sequence>
<protein>
    <recommendedName>
        <fullName evidence="1">GIY-YIG domain-containing protein</fullName>
    </recommendedName>
</protein>
<evidence type="ECO:0000313" key="2">
    <source>
        <dbReference type="EMBL" id="OCT93673.1"/>
    </source>
</evidence>
<feature type="domain" description="GIY-YIG" evidence="1">
    <location>
        <begin position="102"/>
        <end position="143"/>
    </location>
</feature>
<evidence type="ECO:0000259" key="1">
    <source>
        <dbReference type="Pfam" id="PF01541"/>
    </source>
</evidence>
<dbReference type="AlphaFoldDB" id="A0A974DKQ8"/>
<dbReference type="EMBL" id="CM004468">
    <property type="protein sequence ID" value="OCT93673.1"/>
    <property type="molecule type" value="Genomic_DNA"/>
</dbReference>
<name>A0A974DKQ8_XENLA</name>
<dbReference type="InterPro" id="IPR035901">
    <property type="entry name" value="GIY-YIG_endonuc_sf"/>
</dbReference>
<organism evidence="2 3">
    <name type="scientific">Xenopus laevis</name>
    <name type="common">African clawed frog</name>
    <dbReference type="NCBI Taxonomy" id="8355"/>
    <lineage>
        <taxon>Eukaryota</taxon>
        <taxon>Metazoa</taxon>
        <taxon>Chordata</taxon>
        <taxon>Craniata</taxon>
        <taxon>Vertebrata</taxon>
        <taxon>Euteleostomi</taxon>
        <taxon>Amphibia</taxon>
        <taxon>Batrachia</taxon>
        <taxon>Anura</taxon>
        <taxon>Pipoidea</taxon>
        <taxon>Pipidae</taxon>
        <taxon>Xenopodinae</taxon>
        <taxon>Xenopus</taxon>
        <taxon>Xenopus</taxon>
    </lineage>
</organism>
<proteinExistence type="predicted"/>
<evidence type="ECO:0000313" key="3">
    <source>
        <dbReference type="Proteomes" id="UP000694892"/>
    </source>
</evidence>
<dbReference type="Proteomes" id="UP000694892">
    <property type="component" value="Chromosome 2L"/>
</dbReference>
<dbReference type="SUPFAM" id="SSF82771">
    <property type="entry name" value="GIY-YIG endonuclease"/>
    <property type="match status" value="1"/>
</dbReference>
<dbReference type="Pfam" id="PF01541">
    <property type="entry name" value="GIY-YIG"/>
    <property type="match status" value="1"/>
</dbReference>
<reference evidence="3" key="1">
    <citation type="journal article" date="2016" name="Nature">
        <title>Genome evolution in the allotetraploid frog Xenopus laevis.</title>
        <authorList>
            <person name="Session A.M."/>
            <person name="Uno Y."/>
            <person name="Kwon T."/>
            <person name="Chapman J.A."/>
            <person name="Toyoda A."/>
            <person name="Takahashi S."/>
            <person name="Fukui A."/>
            <person name="Hikosaka A."/>
            <person name="Suzuki A."/>
            <person name="Kondo M."/>
            <person name="van Heeringen S.J."/>
            <person name="Quigley I."/>
            <person name="Heinz S."/>
            <person name="Ogino H."/>
            <person name="Ochi H."/>
            <person name="Hellsten U."/>
            <person name="Lyons J.B."/>
            <person name="Simakov O."/>
            <person name="Putnam N."/>
            <person name="Stites J."/>
            <person name="Kuroki Y."/>
            <person name="Tanaka T."/>
            <person name="Michiue T."/>
            <person name="Watanabe M."/>
            <person name="Bogdanovic O."/>
            <person name="Lister R."/>
            <person name="Georgiou G."/>
            <person name="Paranjpe S.S."/>
            <person name="van Kruijsbergen I."/>
            <person name="Shu S."/>
            <person name="Carlson J."/>
            <person name="Kinoshita T."/>
            <person name="Ohta Y."/>
            <person name="Mawaribuchi S."/>
            <person name="Jenkins J."/>
            <person name="Grimwood J."/>
            <person name="Schmutz J."/>
            <person name="Mitros T."/>
            <person name="Mozaffari S.V."/>
            <person name="Suzuki Y."/>
            <person name="Haramoto Y."/>
            <person name="Yamamoto T.S."/>
            <person name="Takagi C."/>
            <person name="Heald R."/>
            <person name="Miller K."/>
            <person name="Haudenschild C."/>
            <person name="Kitzman J."/>
            <person name="Nakayama T."/>
            <person name="Izutsu Y."/>
            <person name="Robert J."/>
            <person name="Fortriede J."/>
            <person name="Burns K."/>
            <person name="Lotay V."/>
            <person name="Karimi K."/>
            <person name="Yasuoka Y."/>
            <person name="Dichmann D.S."/>
            <person name="Flajnik M.F."/>
            <person name="Houston D.W."/>
            <person name="Shendure J."/>
            <person name="DuPasquier L."/>
            <person name="Vize P.D."/>
            <person name="Zorn A.M."/>
            <person name="Ito M."/>
            <person name="Marcotte E.M."/>
            <person name="Wallingford J.B."/>
            <person name="Ito Y."/>
            <person name="Asashima M."/>
            <person name="Ueno N."/>
            <person name="Matsuda Y."/>
            <person name="Veenstra G.J."/>
            <person name="Fujiyama A."/>
            <person name="Harland R.M."/>
            <person name="Taira M."/>
            <person name="Rokhsar D.S."/>
        </authorList>
    </citation>
    <scope>NUCLEOTIDE SEQUENCE [LARGE SCALE GENOMIC DNA]</scope>
    <source>
        <strain evidence="3">J</strain>
    </source>
</reference>
<dbReference type="Gene3D" id="3.40.1440.10">
    <property type="entry name" value="GIY-YIG endonuclease"/>
    <property type="match status" value="1"/>
</dbReference>
<accession>A0A974DKQ8</accession>
<gene>
    <name evidence="2" type="ORF">XELAEV_18011348mg</name>
</gene>
<dbReference type="InterPro" id="IPR000305">
    <property type="entry name" value="GIY-YIG_endonuc"/>
</dbReference>